<evidence type="ECO:0000256" key="4">
    <source>
        <dbReference type="ARBA" id="ARBA00022801"/>
    </source>
</evidence>
<dbReference type="AlphaFoldDB" id="A0A2T9WS73"/>
<keyword evidence="1" id="KW-0963">Cytoplasm</keyword>
<evidence type="ECO:0000259" key="8">
    <source>
        <dbReference type="SMART" id="SM00849"/>
    </source>
</evidence>
<dbReference type="Gene3D" id="3.60.15.10">
    <property type="entry name" value="Ribonuclease Z/Hydroxyacylglutathione hydrolase-like"/>
    <property type="match status" value="1"/>
</dbReference>
<dbReference type="InterPro" id="IPR042173">
    <property type="entry name" value="RNase_J_2"/>
</dbReference>
<dbReference type="Pfam" id="PF00753">
    <property type="entry name" value="Lactamase_B"/>
    <property type="match status" value="1"/>
</dbReference>
<proteinExistence type="predicted"/>
<keyword evidence="6" id="KW-0269">Exonuclease</keyword>
<evidence type="ECO:0000256" key="7">
    <source>
        <dbReference type="ARBA" id="ARBA00022884"/>
    </source>
</evidence>
<dbReference type="InterPro" id="IPR011108">
    <property type="entry name" value="RMMBL"/>
</dbReference>
<evidence type="ECO:0000256" key="2">
    <source>
        <dbReference type="ARBA" id="ARBA00022722"/>
    </source>
</evidence>
<dbReference type="Proteomes" id="UP000245908">
    <property type="component" value="Unassembled WGS sequence"/>
</dbReference>
<comment type="caution">
    <text evidence="9">The sequence shown here is derived from an EMBL/GenBank/DDBJ whole genome shotgun (WGS) entry which is preliminary data.</text>
</comment>
<keyword evidence="7" id="KW-0694">RNA-binding</keyword>
<dbReference type="GO" id="GO:0004527">
    <property type="term" value="F:exonuclease activity"/>
    <property type="evidence" value="ECO:0007669"/>
    <property type="project" value="UniProtKB-KW"/>
</dbReference>
<dbReference type="CDD" id="cd07714">
    <property type="entry name" value="RNaseJ_MBL-fold"/>
    <property type="match status" value="1"/>
</dbReference>
<dbReference type="PROSITE" id="PS01292">
    <property type="entry name" value="UPF0036"/>
    <property type="match status" value="1"/>
</dbReference>
<dbReference type="SUPFAM" id="SSF56281">
    <property type="entry name" value="Metallo-hydrolase/oxidoreductase"/>
    <property type="match status" value="1"/>
</dbReference>
<evidence type="ECO:0000313" key="9">
    <source>
        <dbReference type="EMBL" id="PVU70661.1"/>
    </source>
</evidence>
<accession>A0A2T9WS73</accession>
<dbReference type="Pfam" id="PF07521">
    <property type="entry name" value="RMMBL"/>
    <property type="match status" value="1"/>
</dbReference>
<sequence length="442" mass="50706">MEIEIFPIGGYSYIGKNMSAIRINDKIIIIDIGINVDKISQFGEREDITNKPLKELYDLDIIPDDSILENYKDKVKAIILTHGHLDHIGAVNFIAPKYNVPIYGSPYTIELIKQQEKEYGIVLPNDLKKISPNSSIKISEDISINFINITHSIPQSLMIDIQTNKGHIIFSGDFKFDNFPIIGKKPDKEKLKKIGKEGVLLLICETTRVEENSKSQSEIIEKYMLYDVLHSIDTKGIIVTTFSSHIARLKSIIELSKEINRKPIFIGRSLGKYISAAENINLYNFSQEAEIYFDPRDYKKVLERVEKNKEEYLLIVTGHQGEPGSILDRLARGEYNFDLSNTTVIFANNVIPHPINEANRKILEERLRRKKAEIIKDIHVSGHAKSQDHIMLLKMLNPEYIIPNHGDINKKASYYNIASDYGYTLGEDIFFLEDYQRKVFNI</sequence>
<dbReference type="InterPro" id="IPR001587">
    <property type="entry name" value="RNase_J_CS"/>
</dbReference>
<keyword evidence="5" id="KW-0862">Zinc</keyword>
<keyword evidence="4" id="KW-0378">Hydrolase</keyword>
<dbReference type="Pfam" id="PF22505">
    <property type="entry name" value="RNase_J_b_CASP"/>
    <property type="match status" value="1"/>
</dbReference>
<dbReference type="GO" id="GO:0003723">
    <property type="term" value="F:RNA binding"/>
    <property type="evidence" value="ECO:0007669"/>
    <property type="project" value="UniProtKB-KW"/>
</dbReference>
<dbReference type="EMBL" id="QEFH01000021">
    <property type="protein sequence ID" value="PVU70661.1"/>
    <property type="molecule type" value="Genomic_DNA"/>
</dbReference>
<evidence type="ECO:0000313" key="10">
    <source>
        <dbReference type="Proteomes" id="UP000245908"/>
    </source>
</evidence>
<dbReference type="SMART" id="SM00849">
    <property type="entry name" value="Lactamase_B"/>
    <property type="match status" value="1"/>
</dbReference>
<protein>
    <submittedName>
        <fullName evidence="9">Ribonuclease J</fullName>
    </submittedName>
</protein>
<dbReference type="InterPro" id="IPR004613">
    <property type="entry name" value="RNase_J"/>
</dbReference>
<dbReference type="GO" id="GO:0046872">
    <property type="term" value="F:metal ion binding"/>
    <property type="evidence" value="ECO:0007669"/>
    <property type="project" value="UniProtKB-KW"/>
</dbReference>
<evidence type="ECO:0000256" key="3">
    <source>
        <dbReference type="ARBA" id="ARBA00022723"/>
    </source>
</evidence>
<dbReference type="PANTHER" id="PTHR43694">
    <property type="entry name" value="RIBONUCLEASE J"/>
    <property type="match status" value="1"/>
</dbReference>
<dbReference type="InterPro" id="IPR001279">
    <property type="entry name" value="Metallo-B-lactamas"/>
</dbReference>
<dbReference type="NCBIfam" id="TIGR00649">
    <property type="entry name" value="MG423"/>
    <property type="match status" value="1"/>
</dbReference>
<reference evidence="9 10" key="1">
    <citation type="journal article" date="2015" name="Appl. Environ. Microbiol.">
        <title>Nanoarchaeota, Their Sulfolobales Host, and Nanoarchaeota Virus Distribution across Yellowstone National Park Hot Springs.</title>
        <authorList>
            <person name="Munson-McGee J.H."/>
            <person name="Field E.K."/>
            <person name="Bateson M."/>
            <person name="Rooney C."/>
            <person name="Stepanauskas R."/>
            <person name="Young M.J."/>
        </authorList>
    </citation>
    <scope>NUCLEOTIDE SEQUENCE [LARGE SCALE GENOMIC DNA]</scope>
    <source>
        <strain evidence="9">SCGC AB-777_O03</strain>
    </source>
</reference>
<keyword evidence="2" id="KW-0540">Nuclease</keyword>
<evidence type="ECO:0000256" key="1">
    <source>
        <dbReference type="ARBA" id="ARBA00022490"/>
    </source>
</evidence>
<organism evidence="9 10">
    <name type="scientific">Nanobsidianus stetteri</name>
    <dbReference type="NCBI Taxonomy" id="1294122"/>
    <lineage>
        <taxon>Archaea</taxon>
        <taxon>Nanobdellota</taxon>
        <taxon>Candidatus Nanoarchaeia</taxon>
        <taxon>Nanoarchaeales</taxon>
        <taxon>Nanopusillaceae</taxon>
        <taxon>Candidatus Nanobsidianus</taxon>
    </lineage>
</organism>
<keyword evidence="3" id="KW-0479">Metal-binding</keyword>
<evidence type="ECO:0000256" key="6">
    <source>
        <dbReference type="ARBA" id="ARBA00022839"/>
    </source>
</evidence>
<dbReference type="PANTHER" id="PTHR43694:SF1">
    <property type="entry name" value="RIBONUCLEASE J"/>
    <property type="match status" value="1"/>
</dbReference>
<evidence type="ECO:0000256" key="5">
    <source>
        <dbReference type="ARBA" id="ARBA00022833"/>
    </source>
</evidence>
<dbReference type="InterPro" id="IPR036866">
    <property type="entry name" value="RibonucZ/Hydroxyglut_hydro"/>
</dbReference>
<feature type="domain" description="Metallo-beta-lactamase" evidence="8">
    <location>
        <begin position="15"/>
        <end position="223"/>
    </location>
</feature>
<dbReference type="Gene3D" id="3.40.50.10710">
    <property type="entry name" value="Metallo-hydrolase/oxidoreductase"/>
    <property type="match status" value="1"/>
</dbReference>
<name>A0A2T9WS73_NANST</name>
<gene>
    <name evidence="9" type="ORF">DDW05_02545</name>
</gene>
<dbReference type="InterPro" id="IPR055132">
    <property type="entry name" value="RNase_J_b_CASP"/>
</dbReference>